<dbReference type="PRINTS" id="PR00607">
    <property type="entry name" value="CYTCHROMECIE"/>
</dbReference>
<dbReference type="GO" id="GO:0005506">
    <property type="term" value="F:iron ion binding"/>
    <property type="evidence" value="ECO:0007669"/>
    <property type="project" value="InterPro"/>
</dbReference>
<organism evidence="8">
    <name type="scientific">Salinispirillum sp. LH 10-3-1</name>
    <dbReference type="NCBI Taxonomy" id="2952525"/>
    <lineage>
        <taxon>Bacteria</taxon>
        <taxon>Pseudomonadati</taxon>
        <taxon>Pseudomonadota</taxon>
        <taxon>Gammaproteobacteria</taxon>
        <taxon>Oceanospirillales</taxon>
        <taxon>Saccharospirillaceae</taxon>
        <taxon>Salinispirillum</taxon>
    </lineage>
</organism>
<evidence type="ECO:0000256" key="5">
    <source>
        <dbReference type="ARBA" id="ARBA00023004"/>
    </source>
</evidence>
<dbReference type="Pfam" id="PF13442">
    <property type="entry name" value="Cytochrome_CBB3"/>
    <property type="match status" value="1"/>
</dbReference>
<dbReference type="InterPro" id="IPR009056">
    <property type="entry name" value="Cyt_c-like_dom"/>
</dbReference>
<evidence type="ECO:0000256" key="2">
    <source>
        <dbReference type="ARBA" id="ARBA00022617"/>
    </source>
</evidence>
<keyword evidence="6" id="KW-0732">Signal</keyword>
<dbReference type="AlphaFoldDB" id="A0AB38YGD4"/>
<feature type="signal peptide" evidence="6">
    <location>
        <begin position="1"/>
        <end position="20"/>
    </location>
</feature>
<proteinExistence type="predicted"/>
<dbReference type="PANTHER" id="PTHR40942">
    <property type="match status" value="1"/>
</dbReference>
<dbReference type="Gene3D" id="1.10.760.10">
    <property type="entry name" value="Cytochrome c-like domain"/>
    <property type="match status" value="1"/>
</dbReference>
<accession>A0AB38YGD4</accession>
<evidence type="ECO:0000256" key="1">
    <source>
        <dbReference type="ARBA" id="ARBA00022448"/>
    </source>
</evidence>
<keyword evidence="3" id="KW-0479">Metal-binding</keyword>
<evidence type="ECO:0000256" key="4">
    <source>
        <dbReference type="ARBA" id="ARBA00022982"/>
    </source>
</evidence>
<feature type="domain" description="Cytochrome c" evidence="7">
    <location>
        <begin position="27"/>
        <end position="92"/>
    </location>
</feature>
<evidence type="ECO:0000256" key="3">
    <source>
        <dbReference type="ARBA" id="ARBA00022723"/>
    </source>
</evidence>
<protein>
    <submittedName>
        <fullName evidence="8">C-type cytochrome</fullName>
    </submittedName>
</protein>
<evidence type="ECO:0000259" key="7">
    <source>
        <dbReference type="Pfam" id="PF13442"/>
    </source>
</evidence>
<name>A0AB38YGD4_9GAMM</name>
<feature type="chain" id="PRO_5044272438" evidence="6">
    <location>
        <begin position="21"/>
        <end position="104"/>
    </location>
</feature>
<gene>
    <name evidence="8" type="ORF">NFC81_15785</name>
</gene>
<dbReference type="SUPFAM" id="SSF46626">
    <property type="entry name" value="Cytochrome c"/>
    <property type="match status" value="1"/>
</dbReference>
<keyword evidence="1" id="KW-0813">Transport</keyword>
<evidence type="ECO:0000256" key="6">
    <source>
        <dbReference type="SAM" id="SignalP"/>
    </source>
</evidence>
<dbReference type="InterPro" id="IPR002323">
    <property type="entry name" value="Cyt_CIE"/>
</dbReference>
<evidence type="ECO:0000313" key="8">
    <source>
        <dbReference type="EMBL" id="WLD58153.1"/>
    </source>
</evidence>
<keyword evidence="5" id="KW-0408">Iron</keyword>
<sequence>MMRQCSKIFLLLLLSSGVFATEFAPGEVVQRFCASCHARGIAGAPRSGDVSDWSARLAQHSFDEIAERGWQGSRRMPPKGYCQRCSYDDFVAALEEMLPQQLLP</sequence>
<dbReference type="GO" id="GO:0009055">
    <property type="term" value="F:electron transfer activity"/>
    <property type="evidence" value="ECO:0007669"/>
    <property type="project" value="InterPro"/>
</dbReference>
<keyword evidence="2" id="KW-0349">Heme</keyword>
<dbReference type="InterPro" id="IPR036909">
    <property type="entry name" value="Cyt_c-like_dom_sf"/>
</dbReference>
<dbReference type="EMBL" id="CP101717">
    <property type="protein sequence ID" value="WLD58153.1"/>
    <property type="molecule type" value="Genomic_DNA"/>
</dbReference>
<dbReference type="GO" id="GO:0020037">
    <property type="term" value="F:heme binding"/>
    <property type="evidence" value="ECO:0007669"/>
    <property type="project" value="InterPro"/>
</dbReference>
<reference evidence="8" key="1">
    <citation type="submission" date="2022-07" db="EMBL/GenBank/DDBJ databases">
        <title>Complete genome sequence of Salinispirillum sp. LH10-3-1 capable of multiple carbohydrate inversion isolated from a soda lake.</title>
        <authorList>
            <person name="Liu J."/>
            <person name="Zhai Y."/>
            <person name="Zhang H."/>
            <person name="Yang H."/>
            <person name="Qu J."/>
            <person name="Li J."/>
        </authorList>
    </citation>
    <scope>NUCLEOTIDE SEQUENCE</scope>
    <source>
        <strain evidence="8">LH 10-3-1</strain>
    </source>
</reference>
<keyword evidence="4" id="KW-0249">Electron transport</keyword>
<dbReference type="RefSeq" id="WP_304995440.1">
    <property type="nucleotide sequence ID" value="NZ_CP101717.1"/>
</dbReference>
<dbReference type="PANTHER" id="PTHR40942:SF4">
    <property type="entry name" value="CYTOCHROME C5"/>
    <property type="match status" value="1"/>
</dbReference>